<protein>
    <submittedName>
        <fullName evidence="2">Uncharacterized protein</fullName>
    </submittedName>
</protein>
<dbReference type="EMBL" id="JADBGQ010000007">
    <property type="protein sequence ID" value="KAG5387945.1"/>
    <property type="molecule type" value="Genomic_DNA"/>
</dbReference>
<feature type="compositionally biased region" description="Polar residues" evidence="1">
    <location>
        <begin position="404"/>
        <end position="418"/>
    </location>
</feature>
<feature type="region of interest" description="Disordered" evidence="1">
    <location>
        <begin position="81"/>
        <end position="127"/>
    </location>
</feature>
<organism evidence="2 3">
    <name type="scientific">Brassica rapa subsp. trilocularis</name>
    <dbReference type="NCBI Taxonomy" id="1813537"/>
    <lineage>
        <taxon>Eukaryota</taxon>
        <taxon>Viridiplantae</taxon>
        <taxon>Streptophyta</taxon>
        <taxon>Embryophyta</taxon>
        <taxon>Tracheophyta</taxon>
        <taxon>Spermatophyta</taxon>
        <taxon>Magnoliopsida</taxon>
        <taxon>eudicotyledons</taxon>
        <taxon>Gunneridae</taxon>
        <taxon>Pentapetalae</taxon>
        <taxon>rosids</taxon>
        <taxon>malvids</taxon>
        <taxon>Brassicales</taxon>
        <taxon>Brassicaceae</taxon>
        <taxon>Brassiceae</taxon>
        <taxon>Brassica</taxon>
    </lineage>
</organism>
<feature type="non-terminal residue" evidence="2">
    <location>
        <position position="430"/>
    </location>
</feature>
<reference evidence="2 3" key="1">
    <citation type="submission" date="2021-03" db="EMBL/GenBank/DDBJ databases">
        <authorList>
            <person name="King G.J."/>
            <person name="Bancroft I."/>
            <person name="Baten A."/>
            <person name="Bloomfield J."/>
            <person name="Borpatragohain P."/>
            <person name="He Z."/>
            <person name="Irish N."/>
            <person name="Irwin J."/>
            <person name="Liu K."/>
            <person name="Mauleon R.P."/>
            <person name="Moore J."/>
            <person name="Morris R."/>
            <person name="Ostergaard L."/>
            <person name="Wang B."/>
            <person name="Wells R."/>
        </authorList>
    </citation>
    <scope>NUCLEOTIDE SEQUENCE [LARGE SCALE GENOMIC DNA]</scope>
    <source>
        <strain evidence="2">R-o-18</strain>
        <tissue evidence="2">Leaf</tissue>
    </source>
</reference>
<feature type="region of interest" description="Disordered" evidence="1">
    <location>
        <begin position="285"/>
        <end position="430"/>
    </location>
</feature>
<feature type="compositionally biased region" description="Polar residues" evidence="1">
    <location>
        <begin position="346"/>
        <end position="355"/>
    </location>
</feature>
<accession>A0ABQ7LMZ3</accession>
<feature type="compositionally biased region" description="Basic and acidic residues" evidence="1">
    <location>
        <begin position="312"/>
        <end position="325"/>
    </location>
</feature>
<feature type="compositionally biased region" description="Basic and acidic residues" evidence="1">
    <location>
        <begin position="285"/>
        <end position="300"/>
    </location>
</feature>
<dbReference type="Proteomes" id="UP000823674">
    <property type="component" value="Chromosome A08"/>
</dbReference>
<evidence type="ECO:0000313" key="3">
    <source>
        <dbReference type="Proteomes" id="UP000823674"/>
    </source>
</evidence>
<proteinExistence type="predicted"/>
<feature type="compositionally biased region" description="Basic residues" evidence="1">
    <location>
        <begin position="326"/>
        <end position="337"/>
    </location>
</feature>
<feature type="compositionally biased region" description="Basic residues" evidence="1">
    <location>
        <begin position="89"/>
        <end position="102"/>
    </location>
</feature>
<feature type="compositionally biased region" description="Basic and acidic residues" evidence="1">
    <location>
        <begin position="253"/>
        <end position="268"/>
    </location>
</feature>
<evidence type="ECO:0000313" key="2">
    <source>
        <dbReference type="EMBL" id="KAG5387945.1"/>
    </source>
</evidence>
<feature type="region of interest" description="Disordered" evidence="1">
    <location>
        <begin position="157"/>
        <end position="272"/>
    </location>
</feature>
<gene>
    <name evidence="2" type="primary">A08g500740.1_BraROA</name>
    <name evidence="2" type="ORF">IGI04_029486</name>
</gene>
<feature type="compositionally biased region" description="Low complexity" evidence="1">
    <location>
        <begin position="103"/>
        <end position="116"/>
    </location>
</feature>
<feature type="compositionally biased region" description="Acidic residues" evidence="1">
    <location>
        <begin position="419"/>
        <end position="430"/>
    </location>
</feature>
<evidence type="ECO:0000256" key="1">
    <source>
        <dbReference type="SAM" id="MobiDB-lite"/>
    </source>
</evidence>
<name>A0ABQ7LMZ3_BRACM</name>
<keyword evidence="3" id="KW-1185">Reference proteome</keyword>
<feature type="compositionally biased region" description="Polar residues" evidence="1">
    <location>
        <begin position="376"/>
        <end position="392"/>
    </location>
</feature>
<sequence length="430" mass="47015">MSFLRRKTTPLVSIREIHPSLDTCKIKVNIMKLWRKYIKGTVSIEMVLIDDEVTDKAISATVPLLSASHRRLIRRRLLSQCSAPSPGTMKKKKPKVTPKKSPAKSPSISPSKSPPTANLFPFEKDPDLEVPSDVLDAQIGESADTVAQQLRIDADLAFERNAEPSSKKEIDASSSDPSTSSMKVIDSLMSDPSPLSKTEIDPSKSDPSYPLTAAPLEPNSAGPTAIRPGSVKDGEANTCVELGMEDSLLTENEVDKAKPSTPQPEKESSVLSVDGSVIMNGLDARNVHSDQKEHLQKKEANIGMTPALPRLGPREENKQQKEPTGRKTRRGRSKNKQQWKVVEPNTEVNKTNPAQPTKVVEAHTEAVHTEIVLHSSLGNQKDQTPGETSSTPYYLRPVRHRSVSGASRSTNSEVQPDSSDVESSDTELEE</sequence>
<feature type="compositionally biased region" description="Basic and acidic residues" evidence="1">
    <location>
        <begin position="157"/>
        <end position="171"/>
    </location>
</feature>
<comment type="caution">
    <text evidence="2">The sequence shown here is derived from an EMBL/GenBank/DDBJ whole genome shotgun (WGS) entry which is preliminary data.</text>
</comment>